<keyword evidence="1" id="KW-0732">Signal</keyword>
<dbReference type="Gene3D" id="3.40.50.1820">
    <property type="entry name" value="alpha/beta hydrolase"/>
    <property type="match status" value="1"/>
</dbReference>
<dbReference type="GO" id="GO:0016747">
    <property type="term" value="F:acyltransferase activity, transferring groups other than amino-acyl groups"/>
    <property type="evidence" value="ECO:0007669"/>
    <property type="project" value="TreeGrafter"/>
</dbReference>
<keyword evidence="2" id="KW-0378">Hydrolase</keyword>
<evidence type="ECO:0000256" key="1">
    <source>
        <dbReference type="SAM" id="SignalP"/>
    </source>
</evidence>
<feature type="signal peptide" evidence="1">
    <location>
        <begin position="1"/>
        <end position="19"/>
    </location>
</feature>
<dbReference type="GO" id="GO:0031176">
    <property type="term" value="F:endo-1,4-beta-xylanase activity"/>
    <property type="evidence" value="ECO:0007669"/>
    <property type="project" value="UniProtKB-EC"/>
</dbReference>
<protein>
    <submittedName>
        <fullName evidence="2">Endo-1,4-beta-xylanase Z</fullName>
        <ecNumber evidence="2">3.2.1.8</ecNumber>
    </submittedName>
</protein>
<dbReference type="KEGG" id="pnd:Pla175_32500"/>
<evidence type="ECO:0000313" key="2">
    <source>
        <dbReference type="EMBL" id="QDU89854.1"/>
    </source>
</evidence>
<dbReference type="PANTHER" id="PTHR48098">
    <property type="entry name" value="ENTEROCHELIN ESTERASE-RELATED"/>
    <property type="match status" value="1"/>
</dbReference>
<proteinExistence type="predicted"/>
<keyword evidence="2" id="KW-0119">Carbohydrate metabolism</keyword>
<dbReference type="PANTHER" id="PTHR48098:SF1">
    <property type="entry name" value="DIACYLGLYCEROL ACYLTRANSFERASE_MYCOLYLTRANSFERASE AG85A"/>
    <property type="match status" value="1"/>
</dbReference>
<gene>
    <name evidence="2" type="primary">xynZ_2</name>
    <name evidence="2" type="ORF">Pla175_32500</name>
</gene>
<dbReference type="Proteomes" id="UP000317429">
    <property type="component" value="Chromosome"/>
</dbReference>
<name>A0A518DEE7_9BACT</name>
<dbReference type="InterPro" id="IPR029058">
    <property type="entry name" value="AB_hydrolase_fold"/>
</dbReference>
<dbReference type="EMBL" id="CP036291">
    <property type="protein sequence ID" value="QDU89854.1"/>
    <property type="molecule type" value="Genomic_DNA"/>
</dbReference>
<sequence length="382" mass="42145" precursor="true">MSFLSSILRVWLLVGLACACGAPDHASAAQDELAAINARMAGRIVDCTHNHGADRRIESRVLCQRRDLYVYLPPCYDPARCYPLVVWCHGAFGDEHAFLDTAQIDYLDRLIRCGAAPPMIVVCADGTIKGEDRLLSKHSFYVNGCSGRFQDHLLDEVLPLVIGRYSIDPDRSRHAIVGVSAGGFGALGIALKHRDCFAYAVSHAGAINMRYDNLNHAPLEDFSPCTYRWKDYYRPRQVIGRFACIPIRAKMYVKPVFGSGPEVIPRVTCNNPADLLLRTAPLPGELDVLLSYGDEDNLNFDAHAQSFAHLARSCPGVRVYTACYPGMGHSLDYFRQSNQYAWRWLGQRMKADPPAAANIAQATAVAPEASAMDELLSAAIVR</sequence>
<dbReference type="EC" id="3.2.1.8" evidence="2"/>
<keyword evidence="3" id="KW-1185">Reference proteome</keyword>
<keyword evidence="2" id="KW-0326">Glycosidase</keyword>
<keyword evidence="2" id="KW-0624">Polysaccharide degradation</keyword>
<dbReference type="GO" id="GO:0045493">
    <property type="term" value="P:xylan catabolic process"/>
    <property type="evidence" value="ECO:0007669"/>
    <property type="project" value="UniProtKB-KW"/>
</dbReference>
<dbReference type="Pfam" id="PF00756">
    <property type="entry name" value="Esterase"/>
    <property type="match status" value="1"/>
</dbReference>
<reference evidence="2 3" key="1">
    <citation type="submission" date="2019-02" db="EMBL/GenBank/DDBJ databases">
        <title>Deep-cultivation of Planctomycetes and their phenomic and genomic characterization uncovers novel biology.</title>
        <authorList>
            <person name="Wiegand S."/>
            <person name="Jogler M."/>
            <person name="Boedeker C."/>
            <person name="Pinto D."/>
            <person name="Vollmers J."/>
            <person name="Rivas-Marin E."/>
            <person name="Kohn T."/>
            <person name="Peeters S.H."/>
            <person name="Heuer A."/>
            <person name="Rast P."/>
            <person name="Oberbeckmann S."/>
            <person name="Bunk B."/>
            <person name="Jeske O."/>
            <person name="Meyerdierks A."/>
            <person name="Storesund J.E."/>
            <person name="Kallscheuer N."/>
            <person name="Luecker S."/>
            <person name="Lage O.M."/>
            <person name="Pohl T."/>
            <person name="Merkel B.J."/>
            <person name="Hornburger P."/>
            <person name="Mueller R.-W."/>
            <person name="Bruemmer F."/>
            <person name="Labrenz M."/>
            <person name="Spormann A.M."/>
            <person name="Op den Camp H."/>
            <person name="Overmann J."/>
            <person name="Amann R."/>
            <person name="Jetten M.S.M."/>
            <person name="Mascher T."/>
            <person name="Medema M.H."/>
            <person name="Devos D.P."/>
            <person name="Kaster A.-K."/>
            <person name="Ovreas L."/>
            <person name="Rohde M."/>
            <person name="Galperin M.Y."/>
            <person name="Jogler C."/>
        </authorList>
    </citation>
    <scope>NUCLEOTIDE SEQUENCE [LARGE SCALE GENOMIC DNA]</scope>
    <source>
        <strain evidence="2 3">Pla175</strain>
    </source>
</reference>
<feature type="chain" id="PRO_5021862621" evidence="1">
    <location>
        <begin position="20"/>
        <end position="382"/>
    </location>
</feature>
<dbReference type="InterPro" id="IPR050583">
    <property type="entry name" value="Mycobacterial_A85_antigen"/>
</dbReference>
<dbReference type="AlphaFoldDB" id="A0A518DEE7"/>
<dbReference type="InterPro" id="IPR000801">
    <property type="entry name" value="Esterase-like"/>
</dbReference>
<keyword evidence="2" id="KW-0858">Xylan degradation</keyword>
<evidence type="ECO:0000313" key="3">
    <source>
        <dbReference type="Proteomes" id="UP000317429"/>
    </source>
</evidence>
<dbReference type="SUPFAM" id="SSF53474">
    <property type="entry name" value="alpha/beta-Hydrolases"/>
    <property type="match status" value="1"/>
</dbReference>
<organism evidence="2 3">
    <name type="scientific">Pirellulimonas nuda</name>
    <dbReference type="NCBI Taxonomy" id="2528009"/>
    <lineage>
        <taxon>Bacteria</taxon>
        <taxon>Pseudomonadati</taxon>
        <taxon>Planctomycetota</taxon>
        <taxon>Planctomycetia</taxon>
        <taxon>Pirellulales</taxon>
        <taxon>Lacipirellulaceae</taxon>
        <taxon>Pirellulimonas</taxon>
    </lineage>
</organism>
<accession>A0A518DEE7</accession>